<gene>
    <name evidence="2" type="ORF">BMIN_1457</name>
</gene>
<feature type="transmembrane region" description="Helical" evidence="1">
    <location>
        <begin position="134"/>
        <end position="157"/>
    </location>
</feature>
<accession>A0A087BL92</accession>
<dbReference type="EMBL" id="JGZD01000012">
    <property type="protein sequence ID" value="KFI71792.1"/>
    <property type="molecule type" value="Genomic_DNA"/>
</dbReference>
<keyword evidence="2" id="KW-0560">Oxidoreductase</keyword>
<dbReference type="eggNOG" id="ENOG5030NNB">
    <property type="taxonomic scope" value="Bacteria"/>
</dbReference>
<dbReference type="AlphaFoldDB" id="A0A087BL92"/>
<feature type="transmembrane region" description="Helical" evidence="1">
    <location>
        <begin position="34"/>
        <end position="55"/>
    </location>
</feature>
<keyword evidence="3" id="KW-1185">Reference proteome</keyword>
<sequence length="160" mass="17450">MCAAWFSVAVRMSDRTRGYPIVVVHGDVMSRYGLWAVAVVALMVLTVVVAFARQMLREQRSYLVRSLSHAILGTVACVGAAGWLFLPAFIDLVSSLAWSVVAVSAFLVVVLIIQAVLSLVWWSDSDPDPSARSPWLGTALIPVFVSGYLVFLVVFVMSLM</sequence>
<dbReference type="Proteomes" id="UP000029014">
    <property type="component" value="Unassembled WGS sequence"/>
</dbReference>
<dbReference type="GO" id="GO:0004497">
    <property type="term" value="F:monooxygenase activity"/>
    <property type="evidence" value="ECO:0007669"/>
    <property type="project" value="UniProtKB-KW"/>
</dbReference>
<dbReference type="STRING" id="1693.BMIN_1457"/>
<protein>
    <submittedName>
        <fullName evidence="2">Brp/Blh family beta-carotene 15,15'-monooxygenase</fullName>
    </submittedName>
</protein>
<reference evidence="2 3" key="1">
    <citation type="submission" date="2014-03" db="EMBL/GenBank/DDBJ databases">
        <title>Genomics of Bifidobacteria.</title>
        <authorList>
            <person name="Ventura M."/>
            <person name="Milani C."/>
            <person name="Lugli G.A."/>
        </authorList>
    </citation>
    <scope>NUCLEOTIDE SEQUENCE [LARGE SCALE GENOMIC DNA]</scope>
    <source>
        <strain evidence="2 3">LMG 11592</strain>
    </source>
</reference>
<proteinExistence type="predicted"/>
<keyword evidence="1" id="KW-0812">Transmembrane</keyword>
<evidence type="ECO:0000313" key="2">
    <source>
        <dbReference type="EMBL" id="KFI71792.1"/>
    </source>
</evidence>
<comment type="caution">
    <text evidence="2">The sequence shown here is derived from an EMBL/GenBank/DDBJ whole genome shotgun (WGS) entry which is preliminary data.</text>
</comment>
<name>A0A087BL92_9BIFI</name>
<evidence type="ECO:0000256" key="1">
    <source>
        <dbReference type="SAM" id="Phobius"/>
    </source>
</evidence>
<keyword evidence="1" id="KW-1133">Transmembrane helix</keyword>
<feature type="transmembrane region" description="Helical" evidence="1">
    <location>
        <begin position="96"/>
        <end position="122"/>
    </location>
</feature>
<evidence type="ECO:0000313" key="3">
    <source>
        <dbReference type="Proteomes" id="UP000029014"/>
    </source>
</evidence>
<keyword evidence="1" id="KW-0472">Membrane</keyword>
<feature type="transmembrane region" description="Helical" evidence="1">
    <location>
        <begin position="67"/>
        <end position="90"/>
    </location>
</feature>
<keyword evidence="2" id="KW-0503">Monooxygenase</keyword>
<organism evidence="2 3">
    <name type="scientific">Bifidobacterium minimum</name>
    <dbReference type="NCBI Taxonomy" id="1693"/>
    <lineage>
        <taxon>Bacteria</taxon>
        <taxon>Bacillati</taxon>
        <taxon>Actinomycetota</taxon>
        <taxon>Actinomycetes</taxon>
        <taxon>Bifidobacteriales</taxon>
        <taxon>Bifidobacteriaceae</taxon>
        <taxon>Bifidobacterium</taxon>
    </lineage>
</organism>